<feature type="transmembrane region" description="Helical" evidence="1">
    <location>
        <begin position="51"/>
        <end position="72"/>
    </location>
</feature>
<sequence>MEIVDILKDAMVYPAHNITSLILYIALGIIAGIVGGGTIVGMAMGYADKNVFMLLGSGLIGILIFLVVAFAISGYELDIIKYGIIRSDEGPRIDFLRQFINGARLFLVRIVYYLIPVIISSILSIIFQHWVTTIISIILLVIFALAEFMAECRLAKTEDLVYALSIKDAIEDITRVGIINLLLFIIIVAIIAVVLLLILAFVMKWNSYIGGLLMGIVGVYLVFFIGRASGLLYSNVE</sequence>
<gene>
    <name evidence="2" type="ORF">SAMN02910315_00495</name>
</gene>
<keyword evidence="1" id="KW-1133">Transmembrane helix</keyword>
<dbReference type="PRINTS" id="PR00173">
    <property type="entry name" value="EDTRNSPORT"/>
</dbReference>
<name>A0A1G5VB17_9EURY</name>
<keyword evidence="3" id="KW-1185">Reference proteome</keyword>
<dbReference type="AlphaFoldDB" id="A0A1G5VB17"/>
<feature type="transmembrane region" description="Helical" evidence="1">
    <location>
        <begin position="133"/>
        <end position="155"/>
    </location>
</feature>
<keyword evidence="1" id="KW-0472">Membrane</keyword>
<dbReference type="Proteomes" id="UP000323439">
    <property type="component" value="Unassembled WGS sequence"/>
</dbReference>
<evidence type="ECO:0000256" key="1">
    <source>
        <dbReference type="SAM" id="Phobius"/>
    </source>
</evidence>
<keyword evidence="1" id="KW-0812">Transmembrane</keyword>
<feature type="transmembrane region" description="Helical" evidence="1">
    <location>
        <begin position="176"/>
        <end position="202"/>
    </location>
</feature>
<proteinExistence type="predicted"/>
<protein>
    <submittedName>
        <fullName evidence="2">Uncharacterized protein</fullName>
    </submittedName>
</protein>
<organism evidence="2 3">
    <name type="scientific">Methanobrevibacter millerae</name>
    <dbReference type="NCBI Taxonomy" id="230361"/>
    <lineage>
        <taxon>Archaea</taxon>
        <taxon>Methanobacteriati</taxon>
        <taxon>Methanobacteriota</taxon>
        <taxon>Methanomada group</taxon>
        <taxon>Methanobacteria</taxon>
        <taxon>Methanobacteriales</taxon>
        <taxon>Methanobacteriaceae</taxon>
        <taxon>Methanobrevibacter</taxon>
    </lineage>
</organism>
<evidence type="ECO:0000313" key="2">
    <source>
        <dbReference type="EMBL" id="SDA43029.1"/>
    </source>
</evidence>
<feature type="transmembrane region" description="Helical" evidence="1">
    <location>
        <begin position="106"/>
        <end position="127"/>
    </location>
</feature>
<dbReference type="OrthoDB" id="78424at2157"/>
<feature type="transmembrane region" description="Helical" evidence="1">
    <location>
        <begin position="21"/>
        <end position="45"/>
    </location>
</feature>
<dbReference type="EMBL" id="FMXB01000003">
    <property type="protein sequence ID" value="SDA43029.1"/>
    <property type="molecule type" value="Genomic_DNA"/>
</dbReference>
<reference evidence="2 3" key="1">
    <citation type="submission" date="2016-10" db="EMBL/GenBank/DDBJ databases">
        <authorList>
            <person name="Varghese N."/>
            <person name="Submissions S."/>
        </authorList>
    </citation>
    <scope>NUCLEOTIDE SEQUENCE [LARGE SCALE GENOMIC DNA]</scope>
    <source>
        <strain evidence="2 3">DSM 16643</strain>
    </source>
</reference>
<evidence type="ECO:0000313" key="3">
    <source>
        <dbReference type="Proteomes" id="UP000323439"/>
    </source>
</evidence>
<dbReference type="Pfam" id="PF13197">
    <property type="entry name" value="DUF4013"/>
    <property type="match status" value="1"/>
</dbReference>
<dbReference type="RefSeq" id="WP_149731134.1">
    <property type="nucleotide sequence ID" value="NZ_FMXB01000003.1"/>
</dbReference>
<feature type="transmembrane region" description="Helical" evidence="1">
    <location>
        <begin position="208"/>
        <end position="226"/>
    </location>
</feature>
<dbReference type="InterPro" id="IPR025098">
    <property type="entry name" value="DUF4013"/>
</dbReference>
<accession>A0A1G5VB17</accession>